<keyword evidence="3" id="KW-1185">Reference proteome</keyword>
<keyword evidence="1" id="KW-0812">Transmembrane</keyword>
<reference evidence="2" key="1">
    <citation type="journal article" date="2020" name="Stud. Mycol.">
        <title>101 Dothideomycetes genomes: a test case for predicting lifestyles and emergence of pathogens.</title>
        <authorList>
            <person name="Haridas S."/>
            <person name="Albert R."/>
            <person name="Binder M."/>
            <person name="Bloem J."/>
            <person name="Labutti K."/>
            <person name="Salamov A."/>
            <person name="Andreopoulos B."/>
            <person name="Baker S."/>
            <person name="Barry K."/>
            <person name="Bills G."/>
            <person name="Bluhm B."/>
            <person name="Cannon C."/>
            <person name="Castanera R."/>
            <person name="Culley D."/>
            <person name="Daum C."/>
            <person name="Ezra D."/>
            <person name="Gonzalez J."/>
            <person name="Henrissat B."/>
            <person name="Kuo A."/>
            <person name="Liang C."/>
            <person name="Lipzen A."/>
            <person name="Lutzoni F."/>
            <person name="Magnuson J."/>
            <person name="Mondo S."/>
            <person name="Nolan M."/>
            <person name="Ohm R."/>
            <person name="Pangilinan J."/>
            <person name="Park H.-J."/>
            <person name="Ramirez L."/>
            <person name="Alfaro M."/>
            <person name="Sun H."/>
            <person name="Tritt A."/>
            <person name="Yoshinaga Y."/>
            <person name="Zwiers L.-H."/>
            <person name="Turgeon B."/>
            <person name="Goodwin S."/>
            <person name="Spatafora J."/>
            <person name="Crous P."/>
            <person name="Grigoriev I."/>
        </authorList>
    </citation>
    <scope>NUCLEOTIDE SEQUENCE</scope>
    <source>
        <strain evidence="2">CBS 121167</strain>
    </source>
</reference>
<dbReference type="AlphaFoldDB" id="A0A6A6BNA4"/>
<keyword evidence="1" id="KW-1133">Transmembrane helix</keyword>
<proteinExistence type="predicted"/>
<dbReference type="Proteomes" id="UP000799438">
    <property type="component" value="Unassembled WGS sequence"/>
</dbReference>
<accession>A0A6A6BNA4</accession>
<dbReference type="GeneID" id="54292975"/>
<evidence type="ECO:0000313" key="2">
    <source>
        <dbReference type="EMBL" id="KAF2144724.1"/>
    </source>
</evidence>
<keyword evidence="1" id="KW-0472">Membrane</keyword>
<organism evidence="2 3">
    <name type="scientific">Aplosporella prunicola CBS 121167</name>
    <dbReference type="NCBI Taxonomy" id="1176127"/>
    <lineage>
        <taxon>Eukaryota</taxon>
        <taxon>Fungi</taxon>
        <taxon>Dikarya</taxon>
        <taxon>Ascomycota</taxon>
        <taxon>Pezizomycotina</taxon>
        <taxon>Dothideomycetes</taxon>
        <taxon>Dothideomycetes incertae sedis</taxon>
        <taxon>Botryosphaeriales</taxon>
        <taxon>Aplosporellaceae</taxon>
        <taxon>Aplosporella</taxon>
    </lineage>
</organism>
<evidence type="ECO:0000313" key="3">
    <source>
        <dbReference type="Proteomes" id="UP000799438"/>
    </source>
</evidence>
<evidence type="ECO:0000256" key="1">
    <source>
        <dbReference type="SAM" id="Phobius"/>
    </source>
</evidence>
<name>A0A6A6BNA4_9PEZI</name>
<dbReference type="RefSeq" id="XP_033400436.1">
    <property type="nucleotide sequence ID" value="XM_033535481.1"/>
</dbReference>
<sequence length="79" mass="8092">MGFGTGVKALSTSIRSTVSSLNKGGASFQGGHVRTAGFLMIDTQPAGFGELAYLIFCACVVSTAHVVMPIDIGISNAKQ</sequence>
<protein>
    <submittedName>
        <fullName evidence="2">Uncharacterized protein</fullName>
    </submittedName>
</protein>
<feature type="transmembrane region" description="Helical" evidence="1">
    <location>
        <begin position="51"/>
        <end position="74"/>
    </location>
</feature>
<dbReference type="EMBL" id="ML995479">
    <property type="protein sequence ID" value="KAF2144724.1"/>
    <property type="molecule type" value="Genomic_DNA"/>
</dbReference>
<gene>
    <name evidence="2" type="ORF">K452DRAFT_145854</name>
</gene>